<evidence type="ECO:0000256" key="2">
    <source>
        <dbReference type="ARBA" id="ARBA00022771"/>
    </source>
</evidence>
<evidence type="ECO:0000313" key="8">
    <source>
        <dbReference type="Proteomes" id="UP000298663"/>
    </source>
</evidence>
<evidence type="ECO:0000313" key="6">
    <source>
        <dbReference type="EMBL" id="TKR73994.1"/>
    </source>
</evidence>
<sequence>MKETHQLFIPVFIFDIPRISDLQDGMKCTKSDLAKDLTFPVMEVYIPCRYGYAVVGDISPIFSNHGFSSDSESISDKDDIHPGPRATSETAEQVFLQTARGNPLVAVSGFQFVQHGKPRKDGSQLWRYVKEKEERCKARAVSKPGSSILRFKPRSGKSCSGNVQPLRKVLFRKCPTAPESPVPEMSRSGNARVPEKSRSDIARSEKVIQPFTFLPVGDLP</sequence>
<reference evidence="6 8" key="2">
    <citation type="journal article" date="2015" name="Genome Biol.">
        <title>Comparative genomics of Steinernema reveals deeply conserved gene regulatory networks.</title>
        <authorList>
            <person name="Dillman A.R."/>
            <person name="Macchietto M."/>
            <person name="Porter C.F."/>
            <person name="Rogers A."/>
            <person name="Williams B."/>
            <person name="Antoshechkin I."/>
            <person name="Lee M.M."/>
            <person name="Goodwin Z."/>
            <person name="Lu X."/>
            <person name="Lewis E.E."/>
            <person name="Goodrich-Blair H."/>
            <person name="Stock S.P."/>
            <person name="Adams B.J."/>
            <person name="Sternberg P.W."/>
            <person name="Mortazavi A."/>
        </authorList>
    </citation>
    <scope>NUCLEOTIDE SEQUENCE [LARGE SCALE GENOMIC DNA]</scope>
    <source>
        <strain evidence="6 8">ALL</strain>
    </source>
</reference>
<name>A0A4U5MW77_STECR</name>
<proteinExistence type="predicted"/>
<dbReference type="EMBL" id="AZBU02000006">
    <property type="protein sequence ID" value="TKR73999.1"/>
    <property type="molecule type" value="Genomic_DNA"/>
</dbReference>
<protein>
    <recommendedName>
        <fullName evidence="5">FLYWCH-type domain-containing protein</fullName>
    </recommendedName>
</protein>
<dbReference type="Proteomes" id="UP000298663">
    <property type="component" value="Unassembled WGS sequence"/>
</dbReference>
<dbReference type="InterPro" id="IPR007588">
    <property type="entry name" value="Znf_FLYWCH"/>
</dbReference>
<evidence type="ECO:0000256" key="1">
    <source>
        <dbReference type="ARBA" id="ARBA00022723"/>
    </source>
</evidence>
<evidence type="ECO:0000259" key="5">
    <source>
        <dbReference type="Pfam" id="PF04500"/>
    </source>
</evidence>
<keyword evidence="8" id="KW-1185">Reference proteome</keyword>
<evidence type="ECO:0000313" key="7">
    <source>
        <dbReference type="EMBL" id="TKR73999.1"/>
    </source>
</evidence>
<keyword evidence="3" id="KW-0862">Zinc</keyword>
<reference evidence="6" key="1">
    <citation type="submission" date="2013-11" db="EMBL/GenBank/DDBJ databases">
        <authorList>
            <person name="Sternberg P."/>
            <person name="Dillman A."/>
            <person name="Macchietto M."/>
        </authorList>
    </citation>
    <scope>NUCLEOTIDE SEQUENCE</scope>
    <source>
        <strain evidence="6">ALL</strain>
    </source>
</reference>
<evidence type="ECO:0000256" key="3">
    <source>
        <dbReference type="ARBA" id="ARBA00022833"/>
    </source>
</evidence>
<reference evidence="6" key="3">
    <citation type="journal article" date="2019" name="G3 (Bethesda)">
        <title>Hybrid Assembly of the Genome of the Entomopathogenic Nematode Steinernema carpocapsae Identifies the X-Chromosome.</title>
        <authorList>
            <person name="Serra L."/>
            <person name="Macchietto M."/>
            <person name="Macias-Munoz A."/>
            <person name="McGill C.J."/>
            <person name="Rodriguez I.M."/>
            <person name="Rodriguez B."/>
            <person name="Murad R."/>
            <person name="Mortazavi A."/>
        </authorList>
    </citation>
    <scope>NUCLEOTIDE SEQUENCE</scope>
    <source>
        <strain evidence="6">ALL</strain>
    </source>
</reference>
<organism evidence="6 8">
    <name type="scientific">Steinernema carpocapsae</name>
    <name type="common">Entomopathogenic nematode</name>
    <dbReference type="NCBI Taxonomy" id="34508"/>
    <lineage>
        <taxon>Eukaryota</taxon>
        <taxon>Metazoa</taxon>
        <taxon>Ecdysozoa</taxon>
        <taxon>Nematoda</taxon>
        <taxon>Chromadorea</taxon>
        <taxon>Rhabditida</taxon>
        <taxon>Tylenchina</taxon>
        <taxon>Panagrolaimomorpha</taxon>
        <taxon>Strongyloidoidea</taxon>
        <taxon>Steinernematidae</taxon>
        <taxon>Steinernema</taxon>
    </lineage>
</organism>
<accession>A0A4U5MW77</accession>
<dbReference type="Pfam" id="PF04500">
    <property type="entry name" value="FLYWCH"/>
    <property type="match status" value="1"/>
</dbReference>
<dbReference type="AlphaFoldDB" id="A0A4U5MW77"/>
<feature type="domain" description="FLYWCH-type" evidence="5">
    <location>
        <begin position="95"/>
        <end position="150"/>
    </location>
</feature>
<keyword evidence="1" id="KW-0479">Metal-binding</keyword>
<evidence type="ECO:0000256" key="4">
    <source>
        <dbReference type="SAM" id="MobiDB-lite"/>
    </source>
</evidence>
<gene>
    <name evidence="6" type="ORF">L596_021229</name>
    <name evidence="7" type="ORF">L596_021234</name>
</gene>
<keyword evidence="2" id="KW-0863">Zinc-finger</keyword>
<feature type="region of interest" description="Disordered" evidence="4">
    <location>
        <begin position="177"/>
        <end position="201"/>
    </location>
</feature>
<dbReference type="EMBL" id="AZBU02000006">
    <property type="protein sequence ID" value="TKR73994.1"/>
    <property type="molecule type" value="Genomic_DNA"/>
</dbReference>
<comment type="caution">
    <text evidence="6">The sequence shown here is derived from an EMBL/GenBank/DDBJ whole genome shotgun (WGS) entry which is preliminary data.</text>
</comment>
<dbReference type="Gene3D" id="2.20.25.240">
    <property type="match status" value="1"/>
</dbReference>
<dbReference type="GO" id="GO:0008270">
    <property type="term" value="F:zinc ion binding"/>
    <property type="evidence" value="ECO:0007669"/>
    <property type="project" value="UniProtKB-KW"/>
</dbReference>